<evidence type="ECO:0000256" key="3">
    <source>
        <dbReference type="ARBA" id="ARBA00022801"/>
    </source>
</evidence>
<reference evidence="5 6" key="1">
    <citation type="submission" date="2018-04" db="EMBL/GenBank/DDBJ databases">
        <title>Genomic Encyclopedia of Archaeal and Bacterial Type Strains, Phase II (KMG-II): from individual species to whole genera.</title>
        <authorList>
            <person name="Goeker M."/>
        </authorList>
    </citation>
    <scope>NUCLEOTIDE SEQUENCE [LARGE SCALE GENOMIC DNA]</scope>
    <source>
        <strain evidence="5 6">DSM 26809</strain>
    </source>
</reference>
<keyword evidence="3" id="KW-0378">Hydrolase</keyword>
<comment type="catalytic activity">
    <reaction evidence="4">
        <text>O-phospho-L-tyrosyl-[protein] + H2O = L-tyrosyl-[protein] + phosphate</text>
        <dbReference type="Rhea" id="RHEA:10684"/>
        <dbReference type="Rhea" id="RHEA-COMP:10136"/>
        <dbReference type="Rhea" id="RHEA-COMP:20101"/>
        <dbReference type="ChEBI" id="CHEBI:15377"/>
        <dbReference type="ChEBI" id="CHEBI:43474"/>
        <dbReference type="ChEBI" id="CHEBI:46858"/>
        <dbReference type="ChEBI" id="CHEBI:61978"/>
        <dbReference type="EC" id="3.1.3.48"/>
    </reaction>
</comment>
<dbReference type="PANTHER" id="PTHR39181">
    <property type="entry name" value="TYROSINE-PROTEIN PHOSPHATASE YWQE"/>
    <property type="match status" value="1"/>
</dbReference>
<name>A0A2T5JE09_9SPHI</name>
<dbReference type="PIRSF" id="PIRSF016557">
    <property type="entry name" value="Caps_synth_CpsB"/>
    <property type="match status" value="1"/>
</dbReference>
<evidence type="ECO:0000313" key="5">
    <source>
        <dbReference type="EMBL" id="PTQ99998.1"/>
    </source>
</evidence>
<dbReference type="Gene3D" id="3.20.20.140">
    <property type="entry name" value="Metal-dependent hydrolases"/>
    <property type="match status" value="1"/>
</dbReference>
<evidence type="ECO:0000256" key="4">
    <source>
        <dbReference type="ARBA" id="ARBA00051722"/>
    </source>
</evidence>
<dbReference type="EMBL" id="QAOQ01000002">
    <property type="protein sequence ID" value="PTQ99998.1"/>
    <property type="molecule type" value="Genomic_DNA"/>
</dbReference>
<comment type="caution">
    <text evidence="5">The sequence shown here is derived from an EMBL/GenBank/DDBJ whole genome shotgun (WGS) entry which is preliminary data.</text>
</comment>
<dbReference type="RefSeq" id="WP_107827898.1">
    <property type="nucleotide sequence ID" value="NZ_CP160205.1"/>
</dbReference>
<evidence type="ECO:0000256" key="2">
    <source>
        <dbReference type="ARBA" id="ARBA00013064"/>
    </source>
</evidence>
<accession>A0A2T5JE09</accession>
<protein>
    <recommendedName>
        <fullName evidence="2">protein-tyrosine-phosphatase</fullName>
        <ecNumber evidence="2">3.1.3.48</ecNumber>
    </recommendedName>
</protein>
<sequence>MFGLFKRKEKVREINYNYSKQAVDMHSHVLPGIDDGAQTPEDSIFLIKKMMDLGIQKIIATPHVMVDYYRNTPESINNALAILKAELANQQMDIEVEAAAEHYFDETFPKRIETGDLMLMKDNYVLFELSFITPPPNLIGTVQRMREKGYKPILAHPERYNYMSLDEINQLYGWGCAMQINTISLTGYYGSESKKMAEAMVDHALVDFISSDMHHPRHAAALEKALQTTYVEKLLHDYPLKNKLLL</sequence>
<dbReference type="AlphaFoldDB" id="A0A2T5JE09"/>
<comment type="similarity">
    <text evidence="1">Belongs to the metallo-dependent hydrolases superfamily. CpsB/CapC family.</text>
</comment>
<organism evidence="5 6">
    <name type="scientific">Mucilaginibacter yixingensis</name>
    <dbReference type="NCBI Taxonomy" id="1295612"/>
    <lineage>
        <taxon>Bacteria</taxon>
        <taxon>Pseudomonadati</taxon>
        <taxon>Bacteroidota</taxon>
        <taxon>Sphingobacteriia</taxon>
        <taxon>Sphingobacteriales</taxon>
        <taxon>Sphingobacteriaceae</taxon>
        <taxon>Mucilaginibacter</taxon>
    </lineage>
</organism>
<dbReference type="SUPFAM" id="SSF89550">
    <property type="entry name" value="PHP domain-like"/>
    <property type="match status" value="1"/>
</dbReference>
<dbReference type="GO" id="GO:0004725">
    <property type="term" value="F:protein tyrosine phosphatase activity"/>
    <property type="evidence" value="ECO:0007669"/>
    <property type="project" value="UniProtKB-EC"/>
</dbReference>
<dbReference type="OrthoDB" id="9788539at2"/>
<proteinExistence type="inferred from homology"/>
<dbReference type="PANTHER" id="PTHR39181:SF1">
    <property type="entry name" value="TYROSINE-PROTEIN PHOSPHATASE YWQE"/>
    <property type="match status" value="1"/>
</dbReference>
<dbReference type="Proteomes" id="UP000244168">
    <property type="component" value="Unassembled WGS sequence"/>
</dbReference>
<keyword evidence="6" id="KW-1185">Reference proteome</keyword>
<dbReference type="InterPro" id="IPR016667">
    <property type="entry name" value="Caps_polysacc_synth_CpsB/CapC"/>
</dbReference>
<dbReference type="InterPro" id="IPR016195">
    <property type="entry name" value="Pol/histidinol_Pase-like"/>
</dbReference>
<dbReference type="EC" id="3.1.3.48" evidence="2"/>
<gene>
    <name evidence="5" type="ORF">C8P68_102829</name>
</gene>
<dbReference type="Pfam" id="PF19567">
    <property type="entry name" value="CpsB_CapC"/>
    <property type="match status" value="1"/>
</dbReference>
<dbReference type="GO" id="GO:0030145">
    <property type="term" value="F:manganese ion binding"/>
    <property type="evidence" value="ECO:0007669"/>
    <property type="project" value="InterPro"/>
</dbReference>
<evidence type="ECO:0000313" key="6">
    <source>
        <dbReference type="Proteomes" id="UP000244168"/>
    </source>
</evidence>
<evidence type="ECO:0000256" key="1">
    <source>
        <dbReference type="ARBA" id="ARBA00005750"/>
    </source>
</evidence>